<dbReference type="AlphaFoldDB" id="E8N088"/>
<feature type="transmembrane region" description="Helical" evidence="5">
    <location>
        <begin position="161"/>
        <end position="180"/>
    </location>
</feature>
<organism evidence="7 8">
    <name type="scientific">Anaerolinea thermophila (strain DSM 14523 / JCM 11388 / NBRC 100420 / UNI-1)</name>
    <dbReference type="NCBI Taxonomy" id="926569"/>
    <lineage>
        <taxon>Bacteria</taxon>
        <taxon>Bacillati</taxon>
        <taxon>Chloroflexota</taxon>
        <taxon>Anaerolineae</taxon>
        <taxon>Anaerolineales</taxon>
        <taxon>Anaerolineaceae</taxon>
        <taxon>Anaerolinea</taxon>
    </lineage>
</organism>
<protein>
    <submittedName>
        <fullName evidence="7">Hypothetical membrane protein</fullName>
    </submittedName>
</protein>
<feature type="transmembrane region" description="Helical" evidence="5">
    <location>
        <begin position="233"/>
        <end position="263"/>
    </location>
</feature>
<accession>E8N088</accession>
<dbReference type="STRING" id="926569.ANT_26110"/>
<dbReference type="RefSeq" id="WP_013560991.1">
    <property type="nucleotide sequence ID" value="NC_014960.1"/>
</dbReference>
<dbReference type="eggNOG" id="COG3307">
    <property type="taxonomic scope" value="Bacteria"/>
</dbReference>
<reference evidence="7 8" key="1">
    <citation type="submission" date="2010-12" db="EMBL/GenBank/DDBJ databases">
        <title>Whole genome sequence of Anaerolinea thermophila UNI-1.</title>
        <authorList>
            <person name="Narita-Yamada S."/>
            <person name="Kishi E."/>
            <person name="Watanabe Y."/>
            <person name="Takasaki K."/>
            <person name="Ankai A."/>
            <person name="Oguchi A."/>
            <person name="Fukui S."/>
            <person name="Takahashi M."/>
            <person name="Yashiro I."/>
            <person name="Hosoyama A."/>
            <person name="Sekiguchi Y."/>
            <person name="Hanada S."/>
            <person name="Fujita N."/>
        </authorList>
    </citation>
    <scope>NUCLEOTIDE SEQUENCE [LARGE SCALE GENOMIC DNA]</scope>
    <source>
        <strain evidence="8">DSM 14523 / JCM 11388 / NBRC 100420 / UNI-1</strain>
    </source>
</reference>
<dbReference type="OrthoDB" id="160655at2"/>
<feature type="transmembrane region" description="Helical" evidence="5">
    <location>
        <begin position="275"/>
        <end position="295"/>
    </location>
</feature>
<evidence type="ECO:0000259" key="6">
    <source>
        <dbReference type="Pfam" id="PF04932"/>
    </source>
</evidence>
<keyword evidence="2 5" id="KW-0812">Transmembrane</keyword>
<evidence type="ECO:0000256" key="4">
    <source>
        <dbReference type="ARBA" id="ARBA00023136"/>
    </source>
</evidence>
<dbReference type="KEGG" id="atm:ANT_26110"/>
<name>E8N088_ANATU</name>
<evidence type="ECO:0000313" key="8">
    <source>
        <dbReference type="Proteomes" id="UP000008922"/>
    </source>
</evidence>
<feature type="transmembrane region" description="Helical" evidence="5">
    <location>
        <begin position="200"/>
        <end position="221"/>
    </location>
</feature>
<dbReference type="GO" id="GO:0016020">
    <property type="term" value="C:membrane"/>
    <property type="evidence" value="ECO:0007669"/>
    <property type="project" value="UniProtKB-SubCell"/>
</dbReference>
<feature type="transmembrane region" description="Helical" evidence="5">
    <location>
        <begin position="7"/>
        <end position="23"/>
    </location>
</feature>
<dbReference type="InParanoid" id="E8N088"/>
<evidence type="ECO:0000256" key="1">
    <source>
        <dbReference type="ARBA" id="ARBA00004141"/>
    </source>
</evidence>
<feature type="transmembrane region" description="Helical" evidence="5">
    <location>
        <begin position="365"/>
        <end position="384"/>
    </location>
</feature>
<keyword evidence="8" id="KW-1185">Reference proteome</keyword>
<feature type="domain" description="O-antigen ligase-related" evidence="6">
    <location>
        <begin position="235"/>
        <end position="372"/>
    </location>
</feature>
<dbReference type="HOGENOM" id="CLU_605137_0_0_0"/>
<feature type="transmembrane region" description="Helical" evidence="5">
    <location>
        <begin position="53"/>
        <end position="69"/>
    </location>
</feature>
<dbReference type="PANTHER" id="PTHR37422">
    <property type="entry name" value="TEICHURONIC ACID BIOSYNTHESIS PROTEIN TUAE"/>
    <property type="match status" value="1"/>
</dbReference>
<dbReference type="InterPro" id="IPR051533">
    <property type="entry name" value="WaaL-like"/>
</dbReference>
<keyword evidence="3 5" id="KW-1133">Transmembrane helix</keyword>
<dbReference type="Pfam" id="PF04932">
    <property type="entry name" value="Wzy_C"/>
    <property type="match status" value="1"/>
</dbReference>
<dbReference type="InterPro" id="IPR007016">
    <property type="entry name" value="O-antigen_ligase-rel_domated"/>
</dbReference>
<feature type="transmembrane region" description="Helical" evidence="5">
    <location>
        <begin position="409"/>
        <end position="428"/>
    </location>
</feature>
<dbReference type="EMBL" id="AP012029">
    <property type="protein sequence ID" value="BAJ64637.1"/>
    <property type="molecule type" value="Genomic_DNA"/>
</dbReference>
<keyword evidence="4 5" id="KW-0472">Membrane</keyword>
<dbReference type="Proteomes" id="UP000008922">
    <property type="component" value="Chromosome"/>
</dbReference>
<feature type="transmembrane region" description="Helical" evidence="5">
    <location>
        <begin position="129"/>
        <end position="149"/>
    </location>
</feature>
<sequence length="443" mass="48740">MSPINPFILILWLFLHLLLGILFSQYPALSTLHAITTLVIGTLVVLGRNYRRVLYVAAYITGAEVLWRMTGANVFWEYGKYATVFLLGLALMRLPRWRGVRMPLLYFSLLLPSIILTVLDLGLTEKARSAISFNLSGPLALAICALFFFQVRLSGEERKTILWVTIAPLLAVLAVILRTIRSVGIVAFTDESNFVTSGGFGPNQVSALVGLGALLCILLFISTRRLGERWIAGVLALTFLIFSVLTFSRGGVYNVAGALILALPSMLANPRLRNALILFLLIGLMVASLWAVPFLDSFTQGMVRVRYANLETTNRLEIMQAQLQVWGEHPLLGVGPGMAKYASLQLLGYDVAAHTEYTRVLAEHGFFGVLALLVLLSMAVQAWGRAQTPLQKTLTTALLAWPLLEMSHAAMRVVAIAFIFGLALAGWAENRHNSIQKTGNQTR</sequence>
<feature type="transmembrane region" description="Helical" evidence="5">
    <location>
        <begin position="104"/>
        <end position="123"/>
    </location>
</feature>
<proteinExistence type="predicted"/>
<comment type="subcellular location">
    <subcellularLocation>
        <location evidence="1">Membrane</location>
        <topology evidence="1">Multi-pass membrane protein</topology>
    </subcellularLocation>
</comment>
<evidence type="ECO:0000256" key="5">
    <source>
        <dbReference type="SAM" id="Phobius"/>
    </source>
</evidence>
<evidence type="ECO:0000256" key="3">
    <source>
        <dbReference type="ARBA" id="ARBA00022989"/>
    </source>
</evidence>
<dbReference type="PANTHER" id="PTHR37422:SF13">
    <property type="entry name" value="LIPOPOLYSACCHARIDE BIOSYNTHESIS PROTEIN PA4999-RELATED"/>
    <property type="match status" value="1"/>
</dbReference>
<gene>
    <name evidence="7" type="ordered locus">ANT_26110</name>
</gene>
<feature type="transmembrane region" description="Helical" evidence="5">
    <location>
        <begin position="75"/>
        <end position="92"/>
    </location>
</feature>
<evidence type="ECO:0000313" key="7">
    <source>
        <dbReference type="EMBL" id="BAJ64637.1"/>
    </source>
</evidence>
<evidence type="ECO:0000256" key="2">
    <source>
        <dbReference type="ARBA" id="ARBA00022692"/>
    </source>
</evidence>
<feature type="transmembrane region" description="Helical" evidence="5">
    <location>
        <begin position="29"/>
        <end position="46"/>
    </location>
</feature>